<dbReference type="InterPro" id="IPR011989">
    <property type="entry name" value="ARM-like"/>
</dbReference>
<dbReference type="Gene3D" id="1.25.10.10">
    <property type="entry name" value="Leucine-rich Repeat Variant"/>
    <property type="match status" value="1"/>
</dbReference>
<keyword evidence="1" id="KW-0677">Repeat</keyword>
<feature type="region of interest" description="Disordered" evidence="3">
    <location>
        <begin position="765"/>
        <end position="792"/>
    </location>
</feature>
<feature type="compositionally biased region" description="Acidic residues" evidence="3">
    <location>
        <begin position="20"/>
        <end position="34"/>
    </location>
</feature>
<reference evidence="4" key="1">
    <citation type="submission" date="2021-06" db="EMBL/GenBank/DDBJ databases">
        <authorList>
            <person name="Kallberg Y."/>
            <person name="Tangrot J."/>
            <person name="Rosling A."/>
        </authorList>
    </citation>
    <scope>NUCLEOTIDE SEQUENCE</scope>
    <source>
        <strain evidence="4">IA702</strain>
    </source>
</reference>
<gene>
    <name evidence="4" type="ORF">POCULU_LOCUS3412</name>
</gene>
<keyword evidence="5" id="KW-1185">Reference proteome</keyword>
<proteinExistence type="predicted"/>
<dbReference type="PANTHER" id="PTHR10648:SF1">
    <property type="entry name" value="SERINE_THREONINE-PROTEIN PHOSPHATASE 4 REGULATORY SUBUNIT 1"/>
    <property type="match status" value="1"/>
</dbReference>
<evidence type="ECO:0000313" key="4">
    <source>
        <dbReference type="EMBL" id="CAG8517817.1"/>
    </source>
</evidence>
<dbReference type="PROSITE" id="PS50077">
    <property type="entry name" value="HEAT_REPEAT"/>
    <property type="match status" value="2"/>
</dbReference>
<accession>A0A9N9A602</accession>
<organism evidence="4 5">
    <name type="scientific">Paraglomus occultum</name>
    <dbReference type="NCBI Taxonomy" id="144539"/>
    <lineage>
        <taxon>Eukaryota</taxon>
        <taxon>Fungi</taxon>
        <taxon>Fungi incertae sedis</taxon>
        <taxon>Mucoromycota</taxon>
        <taxon>Glomeromycotina</taxon>
        <taxon>Glomeromycetes</taxon>
        <taxon>Paraglomerales</taxon>
        <taxon>Paraglomeraceae</taxon>
        <taxon>Paraglomus</taxon>
    </lineage>
</organism>
<dbReference type="InterPro" id="IPR016024">
    <property type="entry name" value="ARM-type_fold"/>
</dbReference>
<feature type="compositionally biased region" description="Acidic residues" evidence="3">
    <location>
        <begin position="768"/>
        <end position="792"/>
    </location>
</feature>
<evidence type="ECO:0000313" key="5">
    <source>
        <dbReference type="Proteomes" id="UP000789572"/>
    </source>
</evidence>
<dbReference type="GO" id="GO:0019888">
    <property type="term" value="F:protein phosphatase regulator activity"/>
    <property type="evidence" value="ECO:0007669"/>
    <property type="project" value="TreeGrafter"/>
</dbReference>
<sequence>MTAVNLELASELQETVIVDKDEDPEEINDIDSDEQFTAINENPSDPDGLVDDMDEDDLLLDESLSPLEKIFLFAKSDLIFHRVFIAKELPTLIRDIEISEAVEYVVPLMNSLEELVKEAFAPELDKIIWFYYSHCPLRELSPENGLPETSSIPLRPQTPLGRPQTPLGRPQTPLGRPLTPLDRPQTPQTPNESSNQLSLPYLSVSAFTPLLQALLLDQNSNVSAAAQSVVYSLVEKILAGPDINPKEKELLTKETLEEVVLGIGRLDQEKSKRDDEGDLDKGDDNSFGGMNGGEEEVELGRMIMMTLIASLASLVGPELCVRLFVPEMDRMIEEPEFYVRREAALAIGGLASVVPLDAIIDKLAERAVRGIDLFARDVSKSVKSTAGEIIGELITTFQTSGKVPESLVQHFLSLGPGRDASGGSGNAAYGGLGARDPEKPARCAYNFPAIVLTLGPSRWDDLKETYSSLTRDVQVKVRRSLACSLHEIARVIGPEKTQQDLMRVFAEYTHDIDEVKSGVLKNMVAFIECLPESSRNEYLPEIIRVWNGVEHQWRLRDEIAKQLPALCELYDAQHVVNHILPLTIRAIQDKVASVRETAVATFSTLFRIAKHDDACYNQVRERVKQFATEYRFRERVSYVQICSALMSNGFPNSEFETHFLPILETLVSDQVVNVRIAVARLVSDLCQTGKPFSLTWQAYGNIQIINSSNPILPLIQTLSRDTDVNVRLFVFPFLSPEERESILSYLQPQSFGSYLYVESSRANRQVDTDMDVDNGDEEEDGRTGDEEEDDFGGFEDVRNELEEVDVRDGVDVRDEIVEVAVRDEIVEVDVRNEKDGVDVRDERDRVVVRDERDERKEVDVRDKIGDVEVREERDVVNVIMASSNKLQSIRSADC</sequence>
<evidence type="ECO:0000256" key="3">
    <source>
        <dbReference type="SAM" id="MobiDB-lite"/>
    </source>
</evidence>
<dbReference type="Proteomes" id="UP000789572">
    <property type="component" value="Unassembled WGS sequence"/>
</dbReference>
<protein>
    <submittedName>
        <fullName evidence="4">10969_t:CDS:1</fullName>
    </submittedName>
</protein>
<name>A0A9N9A602_9GLOM</name>
<evidence type="ECO:0000256" key="1">
    <source>
        <dbReference type="ARBA" id="ARBA00022737"/>
    </source>
</evidence>
<comment type="caution">
    <text evidence="4">The sequence shown here is derived from an EMBL/GenBank/DDBJ whole genome shotgun (WGS) entry which is preliminary data.</text>
</comment>
<dbReference type="OrthoDB" id="340346at2759"/>
<feature type="compositionally biased region" description="Basic and acidic residues" evidence="3">
    <location>
        <begin position="267"/>
        <end position="284"/>
    </location>
</feature>
<dbReference type="EMBL" id="CAJVPJ010000375">
    <property type="protein sequence ID" value="CAG8517817.1"/>
    <property type="molecule type" value="Genomic_DNA"/>
</dbReference>
<dbReference type="AlphaFoldDB" id="A0A9N9A602"/>
<dbReference type="PANTHER" id="PTHR10648">
    <property type="entry name" value="SERINE/THREONINE-PROTEIN PHOSPHATASE PP2A 65 KDA REGULATORY SUBUNIT"/>
    <property type="match status" value="1"/>
</dbReference>
<dbReference type="GO" id="GO:0005737">
    <property type="term" value="C:cytoplasm"/>
    <property type="evidence" value="ECO:0007669"/>
    <property type="project" value="TreeGrafter"/>
</dbReference>
<feature type="region of interest" description="Disordered" evidence="3">
    <location>
        <begin position="20"/>
        <end position="49"/>
    </location>
</feature>
<feature type="repeat" description="HEAT" evidence="2">
    <location>
        <begin position="579"/>
        <end position="614"/>
    </location>
</feature>
<feature type="repeat" description="HEAT" evidence="2">
    <location>
        <begin position="462"/>
        <end position="500"/>
    </location>
</feature>
<feature type="compositionally biased region" description="Polar residues" evidence="3">
    <location>
        <begin position="185"/>
        <end position="197"/>
    </location>
</feature>
<feature type="region of interest" description="Disordered" evidence="3">
    <location>
        <begin position="267"/>
        <end position="291"/>
    </location>
</feature>
<dbReference type="InterPro" id="IPR021133">
    <property type="entry name" value="HEAT_type_2"/>
</dbReference>
<feature type="region of interest" description="Disordered" evidence="3">
    <location>
        <begin position="143"/>
        <end position="197"/>
    </location>
</feature>
<dbReference type="InterPro" id="IPR051023">
    <property type="entry name" value="PP2A_Regulatory_Subunit_A"/>
</dbReference>
<dbReference type="SUPFAM" id="SSF48371">
    <property type="entry name" value="ARM repeat"/>
    <property type="match status" value="1"/>
</dbReference>
<evidence type="ECO:0000256" key="2">
    <source>
        <dbReference type="PROSITE-ProRule" id="PRU00103"/>
    </source>
</evidence>